<comment type="caution">
    <text evidence="2">The sequence shown here is derived from an EMBL/GenBank/DDBJ whole genome shotgun (WGS) entry which is preliminary data.</text>
</comment>
<protein>
    <recommendedName>
        <fullName evidence="4">DUF3153 domain-containing protein</fullName>
    </recommendedName>
</protein>
<dbReference type="EMBL" id="JAAKGU010000015">
    <property type="protein sequence ID" value="NGM85274.1"/>
    <property type="molecule type" value="Genomic_DNA"/>
</dbReference>
<evidence type="ECO:0000313" key="2">
    <source>
        <dbReference type="EMBL" id="NGM85274.1"/>
    </source>
</evidence>
<sequence>MKSKLSGMILILMFILSGCAKGTGHLSIHKDGSLDLNLSVRLNQRAQMFLNPEIEGEVSSKAEAAGFTFKTNQTGEETEYQLHKHFDTLEEMGSSLNADNEKTFEADITETFFYTKYKVSGQINMPNYETLLLQKTDNNSLPEPLMKLILQKASFDFKLTLPASTIGKHNAMGASGTTLTWDVSLEEPTPIRFEFYAPHMKNIVIAGLGLIIIVTLIVFILLNNKKKKGDTHKNGIGR</sequence>
<dbReference type="Proteomes" id="UP000480151">
    <property type="component" value="Unassembled WGS sequence"/>
</dbReference>
<accession>A0A6M1PS97</accession>
<name>A0A6M1PS97_9BACL</name>
<dbReference type="AlphaFoldDB" id="A0A6M1PS97"/>
<gene>
    <name evidence="2" type="ORF">G5B47_22995</name>
</gene>
<dbReference type="PROSITE" id="PS51257">
    <property type="entry name" value="PROKAR_LIPOPROTEIN"/>
    <property type="match status" value="1"/>
</dbReference>
<evidence type="ECO:0000256" key="1">
    <source>
        <dbReference type="SAM" id="Phobius"/>
    </source>
</evidence>
<keyword evidence="1" id="KW-1133">Transmembrane helix</keyword>
<keyword evidence="3" id="KW-1185">Reference proteome</keyword>
<evidence type="ECO:0000313" key="3">
    <source>
        <dbReference type="Proteomes" id="UP000480151"/>
    </source>
</evidence>
<keyword evidence="1" id="KW-0812">Transmembrane</keyword>
<dbReference type="RefSeq" id="WP_165103495.1">
    <property type="nucleotide sequence ID" value="NZ_JAAKGU010000015.1"/>
</dbReference>
<organism evidence="2 3">
    <name type="scientific">Paenibacillus apii</name>
    <dbReference type="NCBI Taxonomy" id="1850370"/>
    <lineage>
        <taxon>Bacteria</taxon>
        <taxon>Bacillati</taxon>
        <taxon>Bacillota</taxon>
        <taxon>Bacilli</taxon>
        <taxon>Bacillales</taxon>
        <taxon>Paenibacillaceae</taxon>
        <taxon>Paenibacillus</taxon>
    </lineage>
</organism>
<proteinExistence type="predicted"/>
<keyword evidence="1" id="KW-0472">Membrane</keyword>
<reference evidence="2 3" key="1">
    <citation type="submission" date="2020-02" db="EMBL/GenBank/DDBJ databases">
        <authorList>
            <person name="Gao J."/>
            <person name="Sun J."/>
        </authorList>
    </citation>
    <scope>NUCLEOTIDE SEQUENCE [LARGE SCALE GENOMIC DNA]</scope>
    <source>
        <strain evidence="2 3">7124</strain>
    </source>
</reference>
<feature type="transmembrane region" description="Helical" evidence="1">
    <location>
        <begin position="203"/>
        <end position="222"/>
    </location>
</feature>
<evidence type="ECO:0008006" key="4">
    <source>
        <dbReference type="Google" id="ProtNLM"/>
    </source>
</evidence>